<evidence type="ECO:0000313" key="5">
    <source>
        <dbReference type="EMBL" id="KIM75554.1"/>
    </source>
</evidence>
<evidence type="ECO:0000256" key="2">
    <source>
        <dbReference type="ARBA" id="ARBA00022737"/>
    </source>
</evidence>
<protein>
    <recommendedName>
        <fullName evidence="4">NACHT domain-containing protein</fullName>
    </recommendedName>
</protein>
<dbReference type="SUPFAM" id="SSF49562">
    <property type="entry name" value="C2 domain (Calcium/lipid-binding domain, CaLB)"/>
    <property type="match status" value="1"/>
</dbReference>
<dbReference type="AlphaFoldDB" id="A0A0C3F6A7"/>
<dbReference type="Pfam" id="PF00400">
    <property type="entry name" value="WD40"/>
    <property type="match status" value="2"/>
</dbReference>
<dbReference type="InterPro" id="IPR036322">
    <property type="entry name" value="WD40_repeat_dom_sf"/>
</dbReference>
<feature type="domain" description="NACHT" evidence="4">
    <location>
        <begin position="373"/>
        <end position="519"/>
    </location>
</feature>
<keyword evidence="2" id="KW-0677">Repeat</keyword>
<dbReference type="Gene3D" id="2.130.10.10">
    <property type="entry name" value="YVTN repeat-like/Quinoprotein amine dehydrogenase"/>
    <property type="match status" value="1"/>
</dbReference>
<dbReference type="InterPro" id="IPR001680">
    <property type="entry name" value="WD40_rpt"/>
</dbReference>
<reference evidence="5 6" key="1">
    <citation type="submission" date="2014-04" db="EMBL/GenBank/DDBJ databases">
        <authorList>
            <consortium name="DOE Joint Genome Institute"/>
            <person name="Kuo A."/>
            <person name="Tarkka M."/>
            <person name="Buscot F."/>
            <person name="Kohler A."/>
            <person name="Nagy L.G."/>
            <person name="Floudas D."/>
            <person name="Copeland A."/>
            <person name="Barry K.W."/>
            <person name="Cichocki N."/>
            <person name="Veneault-Fourrey C."/>
            <person name="LaButti K."/>
            <person name="Lindquist E.A."/>
            <person name="Lipzen A."/>
            <person name="Lundell T."/>
            <person name="Morin E."/>
            <person name="Murat C."/>
            <person name="Sun H."/>
            <person name="Tunlid A."/>
            <person name="Henrissat B."/>
            <person name="Grigoriev I.V."/>
            <person name="Hibbett D.S."/>
            <person name="Martin F."/>
            <person name="Nordberg H.P."/>
            <person name="Cantor M.N."/>
            <person name="Hua S.X."/>
        </authorList>
    </citation>
    <scope>NUCLEOTIDE SEQUENCE [LARGE SCALE GENOMIC DNA]</scope>
    <source>
        <strain evidence="5 6">F 1598</strain>
    </source>
</reference>
<dbReference type="HOGENOM" id="CLU_000288_6_0_1"/>
<feature type="repeat" description="WD" evidence="3">
    <location>
        <begin position="903"/>
        <end position="944"/>
    </location>
</feature>
<reference evidence="6" key="2">
    <citation type="submission" date="2015-01" db="EMBL/GenBank/DDBJ databases">
        <title>Evolutionary Origins and Diversification of the Mycorrhizal Mutualists.</title>
        <authorList>
            <consortium name="DOE Joint Genome Institute"/>
            <consortium name="Mycorrhizal Genomics Consortium"/>
            <person name="Kohler A."/>
            <person name="Kuo A."/>
            <person name="Nagy L.G."/>
            <person name="Floudas D."/>
            <person name="Copeland A."/>
            <person name="Barry K.W."/>
            <person name="Cichocki N."/>
            <person name="Veneault-Fourrey C."/>
            <person name="LaButti K."/>
            <person name="Lindquist E.A."/>
            <person name="Lipzen A."/>
            <person name="Lundell T."/>
            <person name="Morin E."/>
            <person name="Murat C."/>
            <person name="Riley R."/>
            <person name="Ohm R."/>
            <person name="Sun H."/>
            <person name="Tunlid A."/>
            <person name="Henrissat B."/>
            <person name="Grigoriev I.V."/>
            <person name="Hibbett D.S."/>
            <person name="Martin F."/>
        </authorList>
    </citation>
    <scope>NUCLEOTIDE SEQUENCE [LARGE SCALE GENOMIC DNA]</scope>
    <source>
        <strain evidence="6">F 1598</strain>
    </source>
</reference>
<proteinExistence type="predicted"/>
<evidence type="ECO:0000259" key="4">
    <source>
        <dbReference type="PROSITE" id="PS50837"/>
    </source>
</evidence>
<dbReference type="PANTHER" id="PTHR10039:SF17">
    <property type="entry name" value="FUNGAL STAND N-TERMINAL GOODBYE DOMAIN-CONTAINING PROTEIN-RELATED"/>
    <property type="match status" value="1"/>
</dbReference>
<dbReference type="PROSITE" id="PS50837">
    <property type="entry name" value="NACHT"/>
    <property type="match status" value="1"/>
</dbReference>
<accession>A0A0C3F6A7</accession>
<evidence type="ECO:0000313" key="6">
    <source>
        <dbReference type="Proteomes" id="UP000054166"/>
    </source>
</evidence>
<dbReference type="InterPro" id="IPR027417">
    <property type="entry name" value="P-loop_NTPase"/>
</dbReference>
<dbReference type="Pfam" id="PF24883">
    <property type="entry name" value="NPHP3_N"/>
    <property type="match status" value="1"/>
</dbReference>
<dbReference type="PROSITE" id="PS00678">
    <property type="entry name" value="WD_REPEATS_1"/>
    <property type="match status" value="1"/>
</dbReference>
<gene>
    <name evidence="5" type="ORF">PILCRDRAFT_669545</name>
</gene>
<dbReference type="InterPro" id="IPR035892">
    <property type="entry name" value="C2_domain_sf"/>
</dbReference>
<dbReference type="InterPro" id="IPR007111">
    <property type="entry name" value="NACHT_NTPase"/>
</dbReference>
<dbReference type="Proteomes" id="UP000054166">
    <property type="component" value="Unassembled WGS sequence"/>
</dbReference>
<dbReference type="EMBL" id="KN833045">
    <property type="protein sequence ID" value="KIM75554.1"/>
    <property type="molecule type" value="Genomic_DNA"/>
</dbReference>
<dbReference type="SUPFAM" id="SSF52540">
    <property type="entry name" value="P-loop containing nucleoside triphosphate hydrolases"/>
    <property type="match status" value="1"/>
</dbReference>
<keyword evidence="1 3" id="KW-0853">WD repeat</keyword>
<dbReference type="SMART" id="SM00320">
    <property type="entry name" value="WD40"/>
    <property type="match status" value="2"/>
</dbReference>
<dbReference type="Gene3D" id="3.40.50.300">
    <property type="entry name" value="P-loop containing nucleotide triphosphate hydrolases"/>
    <property type="match status" value="1"/>
</dbReference>
<evidence type="ECO:0000256" key="3">
    <source>
        <dbReference type="PROSITE-ProRule" id="PRU00221"/>
    </source>
</evidence>
<dbReference type="PROSITE" id="PS50294">
    <property type="entry name" value="WD_REPEATS_REGION"/>
    <property type="match status" value="2"/>
</dbReference>
<sequence length="1057" mass="117180">MSTSPGTAPASTSIPASILVNIKDIRGRRLPTDGIKRWGKLYVELVIDGESKHKTGPAKGTIASWTESFHFDALSSSMLECRLYTKHNILKDKLIGGTKDAIKLLLAEGAAGAMSKASDPAGLNIEGAVAQAKDALVHMKLAPSSFEPIQGVVDTSVVVVTNIESLSNTWGPFLQKVKLFSELVDGIAHVHPYANMAWNILSAVHKTILAQVDRDSCIVRLVEIMDDVYSFVKEAEPIKKIESHSQIIALMAQQTTECAYFIRDYATNESFWKRALKNSFMSDVDSGIKQYEDKFKELKMAFQDRAILHTEITVSRIFDNLDSLAVDFDLHDMPYANGARFDPDKGCLPRTREMIIEEIIQWVNSPNGDDVARIFFLSGVAGSGKSAIAHTIAKLFDLQKRLGSSYCFDIADQVNRRPNNVLSTIALDIADLDHHWKASLSNIVKGNRSLRTTLSVTEQFKNFILDPAKALTTVGPILLVIDGLDESGDAPSRKALLAILAKSVSELPSNFRVLITARPERDIVYAFNDNRHILCKYMDAIDEASNEADINLFIETQLSDIRSLDLKWPNKLWCRLLTQSSGGLFQWASTACRAVQDRKPGLLPAERLDRFVSSADGLDGLYLEILCQAFDEKDDTVMSRFRLVMGRILATREPLSVSAHSELRGDDDPAGSVESILTGLGSLLSGVNQRHVPVRALHASFFDFLTIHKRSKSYYVDPLQHSRGLTLSCMRVMKSGLRFNICNLETSDCRNTDIPDLTIRVEKTILPHLSYGSRFWAGHLGTTAYDTDILSEVREFFHHCLLYWLEVLSLIKKVNMASGMLLSALDWNQDNTNDIASFANDAIKFVSAFGPPISQSTPHIYLSALPFAPKKSLVAKQYLPMFPKTLRLKTGQANRWPAIIGVFEGHTSWVTSVAFSQDGKRIVSGSSDQTIRVWDAESGEVVVAPLKGHTDSVGSVAFSQDGHRVISISQDHTIHILSVLNNNLANVFTHPSALAGGWIHNSSSKLLFWVPSWSRQGLCWLRNPFVIAPGSPSTLLDLDNFVHGHSWQQCKAQHEHL</sequence>
<dbReference type="STRING" id="765440.A0A0C3F6A7"/>
<name>A0A0C3F6A7_PILCF</name>
<dbReference type="PANTHER" id="PTHR10039">
    <property type="entry name" value="AMELOGENIN"/>
    <property type="match status" value="1"/>
</dbReference>
<feature type="repeat" description="WD" evidence="3">
    <location>
        <begin position="946"/>
        <end position="987"/>
    </location>
</feature>
<dbReference type="PROSITE" id="PS50082">
    <property type="entry name" value="WD_REPEATS_2"/>
    <property type="match status" value="2"/>
</dbReference>
<dbReference type="OrthoDB" id="163438at2759"/>
<dbReference type="InterPro" id="IPR015943">
    <property type="entry name" value="WD40/YVTN_repeat-like_dom_sf"/>
</dbReference>
<dbReference type="InterPro" id="IPR000008">
    <property type="entry name" value="C2_dom"/>
</dbReference>
<dbReference type="InParanoid" id="A0A0C3F6A7"/>
<keyword evidence="6" id="KW-1185">Reference proteome</keyword>
<organism evidence="5 6">
    <name type="scientific">Piloderma croceum (strain F 1598)</name>
    <dbReference type="NCBI Taxonomy" id="765440"/>
    <lineage>
        <taxon>Eukaryota</taxon>
        <taxon>Fungi</taxon>
        <taxon>Dikarya</taxon>
        <taxon>Basidiomycota</taxon>
        <taxon>Agaricomycotina</taxon>
        <taxon>Agaricomycetes</taxon>
        <taxon>Agaricomycetidae</taxon>
        <taxon>Atheliales</taxon>
        <taxon>Atheliaceae</taxon>
        <taxon>Piloderma</taxon>
    </lineage>
</organism>
<dbReference type="Pfam" id="PF00168">
    <property type="entry name" value="C2"/>
    <property type="match status" value="1"/>
</dbReference>
<dbReference type="InterPro" id="IPR056884">
    <property type="entry name" value="NPHP3-like_N"/>
</dbReference>
<evidence type="ECO:0000256" key="1">
    <source>
        <dbReference type="ARBA" id="ARBA00022574"/>
    </source>
</evidence>
<dbReference type="InterPro" id="IPR019775">
    <property type="entry name" value="WD40_repeat_CS"/>
</dbReference>
<dbReference type="SUPFAM" id="SSF50978">
    <property type="entry name" value="WD40 repeat-like"/>
    <property type="match status" value="1"/>
</dbReference>